<evidence type="ECO:0000259" key="1">
    <source>
        <dbReference type="Pfam" id="PF13472"/>
    </source>
</evidence>
<proteinExistence type="predicted"/>
<dbReference type="AlphaFoldDB" id="A0A4Q4GLH8"/>
<feature type="domain" description="SGNH hydrolase-type esterase" evidence="1">
    <location>
        <begin position="11"/>
        <end position="207"/>
    </location>
</feature>
<dbReference type="Pfam" id="PF13472">
    <property type="entry name" value="Lipase_GDSL_2"/>
    <property type="match status" value="1"/>
</dbReference>
<protein>
    <recommendedName>
        <fullName evidence="1">SGNH hydrolase-type esterase domain-containing protein</fullName>
    </recommendedName>
</protein>
<dbReference type="InterPro" id="IPR036514">
    <property type="entry name" value="SGNH_hydro_sf"/>
</dbReference>
<gene>
    <name evidence="2" type="ORF">ABR2091_3136</name>
</gene>
<dbReference type="KEGG" id="abaa:IX88_17670"/>
<dbReference type="InterPro" id="IPR013830">
    <property type="entry name" value="SGNH_hydro"/>
</dbReference>
<accession>A0A4Q4GLH8</accession>
<dbReference type="RefSeq" id="WP_000192776.1">
    <property type="nucleotide sequence ID" value="NZ_CACSGV010000039.1"/>
</dbReference>
<evidence type="ECO:0000313" key="2">
    <source>
        <dbReference type="EMBL" id="CUW36516.1"/>
    </source>
</evidence>
<organism evidence="2 3">
    <name type="scientific">Acinetobacter baumannii</name>
    <dbReference type="NCBI Taxonomy" id="470"/>
    <lineage>
        <taxon>Bacteria</taxon>
        <taxon>Pseudomonadati</taxon>
        <taxon>Pseudomonadota</taxon>
        <taxon>Gammaproteobacteria</taxon>
        <taxon>Moraxellales</taxon>
        <taxon>Moraxellaceae</taxon>
        <taxon>Acinetobacter</taxon>
        <taxon>Acinetobacter calcoaceticus/baumannii complex</taxon>
    </lineage>
</organism>
<dbReference type="Proteomes" id="UP000066661">
    <property type="component" value="Chromosome I"/>
</dbReference>
<dbReference type="EMBL" id="LN997846">
    <property type="protein sequence ID" value="CUW36516.1"/>
    <property type="molecule type" value="Genomic_DNA"/>
</dbReference>
<dbReference type="Gene3D" id="3.40.50.1110">
    <property type="entry name" value="SGNH hydrolase"/>
    <property type="match status" value="1"/>
</dbReference>
<sequence length="229" mass="26430">MTQLRYIALGGCNTIGEVNNIGAAYPERVAQAKGWQLKNYGYTMCSTREGVQFFNHKADVRTADIISIQYGGVDSWLTFKGSPFVLYYPDSPWRKFLRKLVKKLKKYARKFHWHRLVGTENVVPLEEYMANIRYIIEHSQAKYILLIDTYPNLDKSREPRIREYNQALKALSDGKRVLYVPNYERLSLDETRNYDDQTHLSAVGQQVVADAIIEVIDKLSANGRLETGK</sequence>
<dbReference type="GO" id="GO:0016788">
    <property type="term" value="F:hydrolase activity, acting on ester bonds"/>
    <property type="evidence" value="ECO:0007669"/>
    <property type="project" value="UniProtKB-ARBA"/>
</dbReference>
<reference evidence="2 3" key="1">
    <citation type="submission" date="2015-12" db="EMBL/GenBank/DDBJ databases">
        <authorList>
            <person name="Wibberg D."/>
        </authorList>
    </citation>
    <scope>NUCLEOTIDE SEQUENCE [LARGE SCALE GENOMIC DNA]</scope>
    <source>
        <strain evidence="2">R2091</strain>
    </source>
</reference>
<name>A0A4Q4GLH8_ACIBA</name>
<evidence type="ECO:0000313" key="3">
    <source>
        <dbReference type="Proteomes" id="UP000066661"/>
    </source>
</evidence>
<dbReference type="SUPFAM" id="SSF52266">
    <property type="entry name" value="SGNH hydrolase"/>
    <property type="match status" value="1"/>
</dbReference>